<evidence type="ECO:0000256" key="9">
    <source>
        <dbReference type="ARBA" id="ARBA00022989"/>
    </source>
</evidence>
<dbReference type="GO" id="GO:0015099">
    <property type="term" value="F:nickel cation transmembrane transporter activity"/>
    <property type="evidence" value="ECO:0007669"/>
    <property type="project" value="TreeGrafter"/>
</dbReference>
<keyword evidence="10" id="KW-0406">Ion transport</keyword>
<dbReference type="InterPro" id="IPR050829">
    <property type="entry name" value="CorA_MIT"/>
</dbReference>
<dbReference type="OrthoDB" id="9803416at2"/>
<dbReference type="InterPro" id="IPR002523">
    <property type="entry name" value="MgTranspt_CorA/ZnTranspt_ZntB"/>
</dbReference>
<evidence type="ECO:0000256" key="1">
    <source>
        <dbReference type="ARBA" id="ARBA00004429"/>
    </source>
</evidence>
<dbReference type="CDD" id="cd12837">
    <property type="entry name" value="EcCorA-like_u1"/>
    <property type="match status" value="1"/>
</dbReference>
<keyword evidence="5" id="KW-1003">Cell membrane</keyword>
<dbReference type="PANTHER" id="PTHR47685:SF1">
    <property type="entry name" value="MAGNESIUM TRANSPORT PROTEIN CORA"/>
    <property type="match status" value="1"/>
</dbReference>
<dbReference type="RefSeq" id="WP_160316393.1">
    <property type="nucleotide sequence ID" value="NZ_CP118494.1"/>
</dbReference>
<evidence type="ECO:0000256" key="5">
    <source>
        <dbReference type="ARBA" id="ARBA00022475"/>
    </source>
</evidence>
<gene>
    <name evidence="14" type="primary">corA</name>
    <name evidence="14" type="ORF">ROTO_34310</name>
</gene>
<evidence type="ECO:0000256" key="11">
    <source>
        <dbReference type="ARBA" id="ARBA00023136"/>
    </source>
</evidence>
<evidence type="ECO:0000256" key="10">
    <source>
        <dbReference type="ARBA" id="ARBA00023065"/>
    </source>
</evidence>
<keyword evidence="7 13" id="KW-0812">Transmembrane</keyword>
<keyword evidence="6" id="KW-0997">Cell inner membrane</keyword>
<evidence type="ECO:0000256" key="13">
    <source>
        <dbReference type="SAM" id="Phobius"/>
    </source>
</evidence>
<comment type="catalytic activity">
    <reaction evidence="12">
        <text>Mg(2+)(in) = Mg(2+)(out)</text>
        <dbReference type="Rhea" id="RHEA:29827"/>
        <dbReference type="ChEBI" id="CHEBI:18420"/>
    </reaction>
</comment>
<proteinExistence type="inferred from homology"/>
<evidence type="ECO:0000313" key="15">
    <source>
        <dbReference type="Proteomes" id="UP000037046"/>
    </source>
</evidence>
<organism evidence="14 15">
    <name type="scientific">Roseovarius tolerans</name>
    <dbReference type="NCBI Taxonomy" id="74031"/>
    <lineage>
        <taxon>Bacteria</taxon>
        <taxon>Pseudomonadati</taxon>
        <taxon>Pseudomonadota</taxon>
        <taxon>Alphaproteobacteria</taxon>
        <taxon>Rhodobacterales</taxon>
        <taxon>Roseobacteraceae</taxon>
        <taxon>Roseovarius</taxon>
    </lineage>
</organism>
<dbReference type="GO" id="GO:0005886">
    <property type="term" value="C:plasma membrane"/>
    <property type="evidence" value="ECO:0007669"/>
    <property type="project" value="UniProtKB-SubCell"/>
</dbReference>
<dbReference type="Gene3D" id="1.20.58.340">
    <property type="entry name" value="Magnesium transport protein CorA, transmembrane region"/>
    <property type="match status" value="2"/>
</dbReference>
<evidence type="ECO:0000256" key="8">
    <source>
        <dbReference type="ARBA" id="ARBA00022842"/>
    </source>
</evidence>
<dbReference type="SUPFAM" id="SSF143865">
    <property type="entry name" value="CorA soluble domain-like"/>
    <property type="match status" value="1"/>
</dbReference>
<evidence type="ECO:0000256" key="6">
    <source>
        <dbReference type="ARBA" id="ARBA00022519"/>
    </source>
</evidence>
<dbReference type="InterPro" id="IPR045863">
    <property type="entry name" value="CorA_TM1_TM2"/>
</dbReference>
<dbReference type="SUPFAM" id="SSF144083">
    <property type="entry name" value="Magnesium transport protein CorA, transmembrane region"/>
    <property type="match status" value="1"/>
</dbReference>
<feature type="transmembrane region" description="Helical" evidence="13">
    <location>
        <begin position="250"/>
        <end position="270"/>
    </location>
</feature>
<keyword evidence="8" id="KW-0460">Magnesium</keyword>
<dbReference type="AlphaFoldDB" id="A0A0L6CQI2"/>
<dbReference type="Proteomes" id="UP000037046">
    <property type="component" value="Unassembled WGS sequence"/>
</dbReference>
<dbReference type="Gene3D" id="3.30.460.20">
    <property type="entry name" value="CorA soluble domain-like"/>
    <property type="match status" value="1"/>
</dbReference>
<evidence type="ECO:0000256" key="4">
    <source>
        <dbReference type="ARBA" id="ARBA00022448"/>
    </source>
</evidence>
<dbReference type="EMBL" id="LGVV01000075">
    <property type="protein sequence ID" value="KNX40024.1"/>
    <property type="molecule type" value="Genomic_DNA"/>
</dbReference>
<comment type="caution">
    <text evidence="14">The sequence shown here is derived from an EMBL/GenBank/DDBJ whole genome shotgun (WGS) entry which is preliminary data.</text>
</comment>
<keyword evidence="15" id="KW-1185">Reference proteome</keyword>
<evidence type="ECO:0000256" key="7">
    <source>
        <dbReference type="ARBA" id="ARBA00022692"/>
    </source>
</evidence>
<keyword evidence="11 13" id="KW-0472">Membrane</keyword>
<dbReference type="PATRIC" id="fig|74031.6.peg.3516"/>
<evidence type="ECO:0000256" key="2">
    <source>
        <dbReference type="ARBA" id="ARBA00009765"/>
    </source>
</evidence>
<evidence type="ECO:0000313" key="14">
    <source>
        <dbReference type="EMBL" id="KNX40024.1"/>
    </source>
</evidence>
<dbReference type="GO" id="GO:0015087">
    <property type="term" value="F:cobalt ion transmembrane transporter activity"/>
    <property type="evidence" value="ECO:0007669"/>
    <property type="project" value="TreeGrafter"/>
</dbReference>
<evidence type="ECO:0000256" key="12">
    <source>
        <dbReference type="ARBA" id="ARBA00034269"/>
    </source>
</evidence>
<reference evidence="15" key="1">
    <citation type="submission" date="2015-07" db="EMBL/GenBank/DDBJ databases">
        <title>Draft Genome Sequence of Roseovarius tolerans EL-164, a producer of N-Acylated Alanine Methyl Esters (NAMEs).</title>
        <authorList>
            <person name="Voget S."/>
            <person name="Bruns H."/>
            <person name="Wagner-Doebler I."/>
            <person name="Schulz S."/>
            <person name="Daniel R."/>
        </authorList>
    </citation>
    <scope>NUCLEOTIDE SEQUENCE [LARGE SCALE GENOMIC DNA]</scope>
    <source>
        <strain evidence="15">EL-164</strain>
    </source>
</reference>
<keyword evidence="4" id="KW-0813">Transport</keyword>
<feature type="transmembrane region" description="Helical" evidence="13">
    <location>
        <begin position="282"/>
        <end position="302"/>
    </location>
</feature>
<comment type="similarity">
    <text evidence="2">Belongs to the CorA metal ion transporter (MIT) (TC 1.A.35) family.</text>
</comment>
<keyword evidence="9 13" id="KW-1133">Transmembrane helix</keyword>
<accession>A0A0L6CQI2</accession>
<dbReference type="GO" id="GO:0015095">
    <property type="term" value="F:magnesium ion transmembrane transporter activity"/>
    <property type="evidence" value="ECO:0007669"/>
    <property type="project" value="TreeGrafter"/>
</dbReference>
<name>A0A0L6CQI2_9RHOB</name>
<comment type="subcellular location">
    <subcellularLocation>
        <location evidence="1">Cell inner membrane</location>
        <topology evidence="1">Multi-pass membrane protein</topology>
    </subcellularLocation>
</comment>
<dbReference type="FunFam" id="1.20.58.340:FF:000001">
    <property type="entry name" value="Magnesium transport protein CorA"/>
    <property type="match status" value="1"/>
</dbReference>
<dbReference type="InterPro" id="IPR045861">
    <property type="entry name" value="CorA_cytoplasmic_dom"/>
</dbReference>
<sequence length="308" mass="34125">MINEIKTGKTTRWLDLVSPSQEEEQRIETEFGIDVPTHDDIRSIEPSSRLYREHGAICMAAQVVVHGDTDLPQTASVAFILKGNTLFTVRYEGSRTFDIFAGECERSQTMGSGAEVLVGLIEAVVDRTSEILERTGQAADDLPVKVLSSGKDPSRRRAAAELEAILTDIHRLHRRVAKVRESLVSMGRMIGFLLAQPDITDSEIRSRANSVTRDISSVTDHATFVAQNIQFVLDALLGLISVEQNAIVKFFSIVAVVLLPPTLIAAIYGMNFAVMPELNWAWGYPTALVAMLVSAVFPYLWCRHRGWL</sequence>
<protein>
    <recommendedName>
        <fullName evidence="3">Magnesium transport protein CorA</fullName>
    </recommendedName>
</protein>
<dbReference type="Pfam" id="PF01544">
    <property type="entry name" value="CorA"/>
    <property type="match status" value="1"/>
</dbReference>
<evidence type="ECO:0000256" key="3">
    <source>
        <dbReference type="ARBA" id="ARBA00019439"/>
    </source>
</evidence>
<dbReference type="PANTHER" id="PTHR47685">
    <property type="entry name" value="MAGNESIUM TRANSPORT PROTEIN CORA"/>
    <property type="match status" value="1"/>
</dbReference>